<dbReference type="InterPro" id="IPR052527">
    <property type="entry name" value="Metal_cation-efflux_comp"/>
</dbReference>
<comment type="subcellular location">
    <subcellularLocation>
        <location evidence="1">Endomembrane system</location>
        <topology evidence="1">Multi-pass membrane protein</topology>
    </subcellularLocation>
</comment>
<accession>A0ABW1KYX0</accession>
<dbReference type="Gene3D" id="1.20.120.1630">
    <property type="match status" value="1"/>
</dbReference>
<evidence type="ECO:0000256" key="2">
    <source>
        <dbReference type="ARBA" id="ARBA00022692"/>
    </source>
</evidence>
<keyword evidence="6" id="KW-0489">Methyltransferase</keyword>
<dbReference type="RefSeq" id="WP_379878633.1">
    <property type="nucleotide sequence ID" value="NZ_JBHPON010000001.1"/>
</dbReference>
<dbReference type="Proteomes" id="UP001596116">
    <property type="component" value="Unassembled WGS sequence"/>
</dbReference>
<evidence type="ECO:0000313" key="7">
    <source>
        <dbReference type="Proteomes" id="UP001596116"/>
    </source>
</evidence>
<name>A0ABW1KYX0_9PROT</name>
<dbReference type="PROSITE" id="PS50244">
    <property type="entry name" value="S5A_REDUCTASE"/>
    <property type="match status" value="1"/>
</dbReference>
<dbReference type="PANTHER" id="PTHR43847:SF1">
    <property type="entry name" value="BLL3993 PROTEIN"/>
    <property type="match status" value="1"/>
</dbReference>
<keyword evidence="3 5" id="KW-1133">Transmembrane helix</keyword>
<dbReference type="PANTHER" id="PTHR43847">
    <property type="entry name" value="BLL3993 PROTEIN"/>
    <property type="match status" value="1"/>
</dbReference>
<evidence type="ECO:0000256" key="5">
    <source>
        <dbReference type="SAM" id="Phobius"/>
    </source>
</evidence>
<organism evidence="6 7">
    <name type="scientific">Hyphococcus aureus</name>
    <dbReference type="NCBI Taxonomy" id="2666033"/>
    <lineage>
        <taxon>Bacteria</taxon>
        <taxon>Pseudomonadati</taxon>
        <taxon>Pseudomonadota</taxon>
        <taxon>Alphaproteobacteria</taxon>
        <taxon>Parvularculales</taxon>
        <taxon>Parvularculaceae</taxon>
        <taxon>Hyphococcus</taxon>
    </lineage>
</organism>
<keyword evidence="4 5" id="KW-0472">Membrane</keyword>
<reference evidence="6 7" key="1">
    <citation type="submission" date="2024-09" db="EMBL/GenBank/DDBJ databases">
        <authorList>
            <person name="Zhang Z.-H."/>
        </authorList>
    </citation>
    <scope>NUCLEOTIDE SEQUENCE [LARGE SCALE GENOMIC DNA]</scope>
    <source>
        <strain evidence="6 7">HHTR114</strain>
    </source>
</reference>
<evidence type="ECO:0000313" key="6">
    <source>
        <dbReference type="EMBL" id="MFC6035787.1"/>
    </source>
</evidence>
<keyword evidence="7" id="KW-1185">Reference proteome</keyword>
<dbReference type="EMBL" id="JBHPON010000001">
    <property type="protein sequence ID" value="MFC6035787.1"/>
    <property type="molecule type" value="Genomic_DNA"/>
</dbReference>
<comment type="caution">
    <text evidence="6">The sequence shown here is derived from an EMBL/GenBank/DDBJ whole genome shotgun (WGS) entry which is preliminary data.</text>
</comment>
<feature type="transmembrane region" description="Helical" evidence="5">
    <location>
        <begin position="95"/>
        <end position="128"/>
    </location>
</feature>
<protein>
    <submittedName>
        <fullName evidence="6">Methyltransferase family protein</fullName>
        <ecNumber evidence="6">2.1.1.100</ecNumber>
        <ecNumber evidence="6">2.1.1.334</ecNumber>
    </submittedName>
</protein>
<dbReference type="Pfam" id="PF04191">
    <property type="entry name" value="PEMT"/>
    <property type="match status" value="1"/>
</dbReference>
<dbReference type="GO" id="GO:0004671">
    <property type="term" value="F:protein C-terminal S-isoprenylcysteine carboxyl O-methyltransferase activity"/>
    <property type="evidence" value="ECO:0007669"/>
    <property type="project" value="UniProtKB-EC"/>
</dbReference>
<keyword evidence="6" id="KW-0808">Transferase</keyword>
<proteinExistence type="predicted"/>
<gene>
    <name evidence="6" type="ORF">ACFMB1_09550</name>
</gene>
<evidence type="ECO:0000256" key="4">
    <source>
        <dbReference type="ARBA" id="ARBA00023136"/>
    </source>
</evidence>
<evidence type="ECO:0000256" key="3">
    <source>
        <dbReference type="ARBA" id="ARBA00022989"/>
    </source>
</evidence>
<evidence type="ECO:0000256" key="1">
    <source>
        <dbReference type="ARBA" id="ARBA00004127"/>
    </source>
</evidence>
<feature type="transmembrane region" description="Helical" evidence="5">
    <location>
        <begin position="12"/>
        <end position="30"/>
    </location>
</feature>
<keyword evidence="2 5" id="KW-0812">Transmembrane</keyword>
<feature type="transmembrane region" description="Helical" evidence="5">
    <location>
        <begin position="36"/>
        <end position="56"/>
    </location>
</feature>
<dbReference type="GO" id="GO:0032259">
    <property type="term" value="P:methylation"/>
    <property type="evidence" value="ECO:0007669"/>
    <property type="project" value="UniProtKB-KW"/>
</dbReference>
<dbReference type="EC" id="2.1.1.334" evidence="6"/>
<dbReference type="EC" id="2.1.1.100" evidence="6"/>
<sequence>MSEDLPKPSILVIIPPPVWALLFVLTVWLTGRMVGLAAPFHFPLIGWAVFAIGFLISASGRRAFARVGTEVVPASKKNSSLVVSGPFNYTRNPMYLGILVATIGLAFVIGTILAFVAPVIFFVFVNFISIPYEEEKMERQFGDDYRAYKARVRRWI</sequence>
<dbReference type="InterPro" id="IPR007318">
    <property type="entry name" value="Phopholipid_MeTrfase"/>
</dbReference>